<feature type="transmembrane region" description="Helical" evidence="1">
    <location>
        <begin position="163"/>
        <end position="186"/>
    </location>
</feature>
<keyword evidence="1" id="KW-1133">Transmembrane helix</keyword>
<keyword evidence="1" id="KW-0812">Transmembrane</keyword>
<keyword evidence="3" id="KW-1185">Reference proteome</keyword>
<organism evidence="2 3">
    <name type="scientific">Metabacillus indicus</name>
    <name type="common">Bacillus indicus</name>
    <dbReference type="NCBI Taxonomy" id="246786"/>
    <lineage>
        <taxon>Bacteria</taxon>
        <taxon>Bacillati</taxon>
        <taxon>Bacillota</taxon>
        <taxon>Bacilli</taxon>
        <taxon>Bacillales</taxon>
        <taxon>Bacillaceae</taxon>
        <taxon>Metabacillus</taxon>
    </lineage>
</organism>
<protein>
    <recommendedName>
        <fullName evidence="4">Thiamine biosynthesis protein ThiT</fullName>
    </recommendedName>
</protein>
<dbReference type="OrthoDB" id="9795813at2"/>
<reference evidence="2 3" key="1">
    <citation type="journal article" date="2005" name="Int. J. Syst. Evol. Microbiol.">
        <title>Bacillus cibi sp. nov., isolated from jeotgal, a traditional Korean fermented seafood.</title>
        <authorList>
            <person name="Yoon J.H."/>
            <person name="Lee C.H."/>
            <person name="Oh T.K."/>
        </authorList>
    </citation>
    <scope>NUCLEOTIDE SEQUENCE [LARGE SCALE GENOMIC DNA]</scope>
    <source>
        <strain evidence="2 3">DSM 16189</strain>
    </source>
</reference>
<dbReference type="GO" id="GO:0005886">
    <property type="term" value="C:plasma membrane"/>
    <property type="evidence" value="ECO:0007669"/>
    <property type="project" value="InterPro"/>
</dbReference>
<feature type="transmembrane region" description="Helical" evidence="1">
    <location>
        <begin position="84"/>
        <end position="104"/>
    </location>
</feature>
<dbReference type="Proteomes" id="UP000028549">
    <property type="component" value="Unassembled WGS sequence"/>
</dbReference>
<comment type="caution">
    <text evidence="2">The sequence shown here is derived from an EMBL/GenBank/DDBJ whole genome shotgun (WGS) entry which is preliminary data.</text>
</comment>
<dbReference type="STRING" id="246786.GS18_0217080"/>
<sequence length="190" mass="20644">MQTNKRLVFLLEAAILAAIAFLLDLATSFIGKMPQGGSISLAMVPVLIMGFRHGLKGGLLTGFLLGLLQTVMGYTTIVHPVQGFLDYFVAFTAVGAGGIFYKQIQNSLHSLNKWRLILYVTLAAFLGSFLRFAAHTLAGAVFFAEFAGDQPVLLYSAGYNASYMIPTFIICTIILVLMLLTSKALIINRK</sequence>
<dbReference type="Pfam" id="PF09515">
    <property type="entry name" value="Thia_YuaJ"/>
    <property type="match status" value="1"/>
</dbReference>
<dbReference type="GO" id="GO:0015234">
    <property type="term" value="F:thiamine transmembrane transporter activity"/>
    <property type="evidence" value="ECO:0007669"/>
    <property type="project" value="InterPro"/>
</dbReference>
<feature type="transmembrane region" description="Helical" evidence="1">
    <location>
        <begin position="116"/>
        <end position="143"/>
    </location>
</feature>
<dbReference type="AlphaFoldDB" id="A0A084GLP0"/>
<proteinExistence type="predicted"/>
<evidence type="ECO:0000256" key="1">
    <source>
        <dbReference type="SAM" id="Phobius"/>
    </source>
</evidence>
<feature type="transmembrane region" description="Helical" evidence="1">
    <location>
        <begin position="58"/>
        <end position="78"/>
    </location>
</feature>
<evidence type="ECO:0008006" key="4">
    <source>
        <dbReference type="Google" id="ProtNLM"/>
    </source>
</evidence>
<name>A0A084GLP0_METID</name>
<dbReference type="Gene3D" id="1.10.1760.20">
    <property type="match status" value="1"/>
</dbReference>
<feature type="transmembrane region" description="Helical" evidence="1">
    <location>
        <begin position="33"/>
        <end position="51"/>
    </location>
</feature>
<keyword evidence="1" id="KW-0472">Membrane</keyword>
<dbReference type="EMBL" id="JNVC02000014">
    <property type="protein sequence ID" value="KEZ48252.1"/>
    <property type="molecule type" value="Genomic_DNA"/>
</dbReference>
<dbReference type="InterPro" id="IPR012651">
    <property type="entry name" value="Thia_Transptr_ThiT"/>
</dbReference>
<accession>A0A084GLP0</accession>
<dbReference type="RefSeq" id="WP_029566105.1">
    <property type="nucleotide sequence ID" value="NZ_JNVC02000014.1"/>
</dbReference>
<feature type="transmembrane region" description="Helical" evidence="1">
    <location>
        <begin position="7"/>
        <end position="27"/>
    </location>
</feature>
<evidence type="ECO:0000313" key="2">
    <source>
        <dbReference type="EMBL" id="KEZ48252.1"/>
    </source>
</evidence>
<dbReference type="NCBIfam" id="TIGR02357">
    <property type="entry name" value="ECF_ThiT_YuaJ"/>
    <property type="match status" value="1"/>
</dbReference>
<evidence type="ECO:0000313" key="3">
    <source>
        <dbReference type="Proteomes" id="UP000028549"/>
    </source>
</evidence>
<gene>
    <name evidence="2" type="ORF">GS18_0217080</name>
</gene>